<organism evidence="2 3">
    <name type="scientific">Rouxiella badensis</name>
    <dbReference type="NCBI Taxonomy" id="1646377"/>
    <lineage>
        <taxon>Bacteria</taxon>
        <taxon>Pseudomonadati</taxon>
        <taxon>Pseudomonadota</taxon>
        <taxon>Gammaproteobacteria</taxon>
        <taxon>Enterobacterales</taxon>
        <taxon>Yersiniaceae</taxon>
        <taxon>Rouxiella</taxon>
    </lineage>
</organism>
<dbReference type="AlphaFoldDB" id="A0A1X0WGV8"/>
<feature type="domain" description="Enoyl reductase (ER)" evidence="1">
    <location>
        <begin position="14"/>
        <end position="305"/>
    </location>
</feature>
<keyword evidence="3" id="KW-1185">Reference proteome</keyword>
<dbReference type="InterPro" id="IPR013154">
    <property type="entry name" value="ADH-like_N"/>
</dbReference>
<dbReference type="PANTHER" id="PTHR44013:SF1">
    <property type="entry name" value="ZINC-TYPE ALCOHOL DEHYDROGENASE-LIKE PROTEIN C16A3.02C"/>
    <property type="match status" value="1"/>
</dbReference>
<dbReference type="Pfam" id="PF13602">
    <property type="entry name" value="ADH_zinc_N_2"/>
    <property type="match status" value="1"/>
</dbReference>
<dbReference type="Pfam" id="PF08240">
    <property type="entry name" value="ADH_N"/>
    <property type="match status" value="1"/>
</dbReference>
<dbReference type="Gene3D" id="3.40.50.720">
    <property type="entry name" value="NAD(P)-binding Rossmann-like Domain"/>
    <property type="match status" value="1"/>
</dbReference>
<dbReference type="InterPro" id="IPR020843">
    <property type="entry name" value="ER"/>
</dbReference>
<dbReference type="InterPro" id="IPR036291">
    <property type="entry name" value="NAD(P)-bd_dom_sf"/>
</dbReference>
<evidence type="ECO:0000313" key="2">
    <source>
        <dbReference type="EMBL" id="ORJ26015.1"/>
    </source>
</evidence>
<dbReference type="Gene3D" id="3.90.180.10">
    <property type="entry name" value="Medium-chain alcohol dehydrogenases, catalytic domain"/>
    <property type="match status" value="1"/>
</dbReference>
<evidence type="ECO:0000259" key="1">
    <source>
        <dbReference type="SMART" id="SM00829"/>
    </source>
</evidence>
<sequence>MTTTNQAVRFHQYGGKEAVKVEDVTLPEAQGPLVVVRVISAGVNPVDKKVRSGMLSAAFPLQFPVTSGSEISGVITSVSDDVTAFKSGDRVMGLTGNQGGFAHYISIDASQLVKIPDGLSDAVASALPVSGLTAWQALFEQGQLREGQRVLIHGAAGGVGSLAVQLAHRAGAKVFATASPKNHDYLRRLGADEVIDYHQPSAFADVREIDLLLDFAGAGYENLGQTLKPAARVVSAVRPDIAALVTSQTPPVFLQMHGDNALLSELAQQVAHGTLHLRLGPVYPFAEAAEAIEQQSAGQTGRATLAVAG</sequence>
<dbReference type="CDD" id="cd05289">
    <property type="entry name" value="MDR_like_2"/>
    <property type="match status" value="1"/>
</dbReference>
<dbReference type="InterPro" id="IPR052733">
    <property type="entry name" value="Chloroplast_QOR"/>
</dbReference>
<proteinExistence type="predicted"/>
<dbReference type="InterPro" id="IPR011032">
    <property type="entry name" value="GroES-like_sf"/>
</dbReference>
<dbReference type="PANTHER" id="PTHR44013">
    <property type="entry name" value="ZINC-TYPE ALCOHOL DEHYDROGENASE-LIKE PROTEIN C16A3.02C"/>
    <property type="match status" value="1"/>
</dbReference>
<dbReference type="STRING" id="1646377.BS640_07855"/>
<reference evidence="2 3" key="1">
    <citation type="journal article" date="2017" name="Int. J. Syst. Evol. Microbiol.">
        <title>Rouxiella badensis sp. nov. and Rouxiella silvae sp. nov. isolated from peat bog soil in Germany and emendation of the genus description.</title>
        <authorList>
            <person name="Le Fleche-Mateos A."/>
            <person name="Kugler J.H."/>
            <person name="Hansen S.H."/>
            <person name="Syldatk C."/>
            <person name="Hausmann R."/>
            <person name="Lomprez F."/>
            <person name="Vandenbogaert M."/>
            <person name="Manuguerra J.C."/>
            <person name="Grimont P.A."/>
        </authorList>
    </citation>
    <scope>NUCLEOTIDE SEQUENCE [LARGE SCALE GENOMIC DNA]</scope>
    <source>
        <strain evidence="2 3">DSM 100043</strain>
    </source>
</reference>
<comment type="caution">
    <text evidence="2">The sequence shown here is derived from an EMBL/GenBank/DDBJ whole genome shotgun (WGS) entry which is preliminary data.</text>
</comment>
<gene>
    <name evidence="2" type="ORF">BS640_07855</name>
</gene>
<protein>
    <submittedName>
        <fullName evidence="2">Oxidoreductase</fullName>
    </submittedName>
</protein>
<dbReference type="GO" id="GO:0016491">
    <property type="term" value="F:oxidoreductase activity"/>
    <property type="evidence" value="ECO:0007669"/>
    <property type="project" value="InterPro"/>
</dbReference>
<dbReference type="SUPFAM" id="SSF50129">
    <property type="entry name" value="GroES-like"/>
    <property type="match status" value="1"/>
</dbReference>
<dbReference type="EMBL" id="MRWE01000010">
    <property type="protein sequence ID" value="ORJ26015.1"/>
    <property type="molecule type" value="Genomic_DNA"/>
</dbReference>
<dbReference type="Proteomes" id="UP000192536">
    <property type="component" value="Unassembled WGS sequence"/>
</dbReference>
<accession>A0A1X0WGV8</accession>
<dbReference type="SMART" id="SM00829">
    <property type="entry name" value="PKS_ER"/>
    <property type="match status" value="1"/>
</dbReference>
<evidence type="ECO:0000313" key="3">
    <source>
        <dbReference type="Proteomes" id="UP000192536"/>
    </source>
</evidence>
<dbReference type="RefSeq" id="WP_084912319.1">
    <property type="nucleotide sequence ID" value="NZ_MRWE01000010.1"/>
</dbReference>
<dbReference type="SUPFAM" id="SSF51735">
    <property type="entry name" value="NAD(P)-binding Rossmann-fold domains"/>
    <property type="match status" value="1"/>
</dbReference>
<name>A0A1X0WGV8_9GAMM</name>